<dbReference type="InterPro" id="IPR038731">
    <property type="entry name" value="RgtA/B/C-like"/>
</dbReference>
<dbReference type="GO" id="GO:0016763">
    <property type="term" value="F:pentosyltransferase activity"/>
    <property type="evidence" value="ECO:0007669"/>
    <property type="project" value="TreeGrafter"/>
</dbReference>
<evidence type="ECO:0000256" key="8">
    <source>
        <dbReference type="SAM" id="Phobius"/>
    </source>
</evidence>
<evidence type="ECO:0000256" key="7">
    <source>
        <dbReference type="ARBA" id="ARBA00023136"/>
    </source>
</evidence>
<keyword evidence="7 8" id="KW-0472">Membrane</keyword>
<feature type="transmembrane region" description="Helical" evidence="8">
    <location>
        <begin position="99"/>
        <end position="119"/>
    </location>
</feature>
<name>W4VAE5_9FIRM</name>
<feature type="transmembrane region" description="Helical" evidence="8">
    <location>
        <begin position="28"/>
        <end position="47"/>
    </location>
</feature>
<feature type="domain" description="Glycosyltransferase RgtA/B/C/D-like" evidence="9">
    <location>
        <begin position="77"/>
        <end position="226"/>
    </location>
</feature>
<evidence type="ECO:0000256" key="4">
    <source>
        <dbReference type="ARBA" id="ARBA00022679"/>
    </source>
</evidence>
<evidence type="ECO:0000256" key="3">
    <source>
        <dbReference type="ARBA" id="ARBA00022676"/>
    </source>
</evidence>
<feature type="transmembrane region" description="Helical" evidence="8">
    <location>
        <begin position="126"/>
        <end position="144"/>
    </location>
</feature>
<organism evidence="10 11">
    <name type="scientific">Acetivibrio straminisolvens JCM 21531</name>
    <dbReference type="NCBI Taxonomy" id="1294263"/>
    <lineage>
        <taxon>Bacteria</taxon>
        <taxon>Bacillati</taxon>
        <taxon>Bacillota</taxon>
        <taxon>Clostridia</taxon>
        <taxon>Eubacteriales</taxon>
        <taxon>Oscillospiraceae</taxon>
        <taxon>Acetivibrio</taxon>
    </lineage>
</organism>
<proteinExistence type="predicted"/>
<evidence type="ECO:0000313" key="11">
    <source>
        <dbReference type="Proteomes" id="UP000019109"/>
    </source>
</evidence>
<evidence type="ECO:0000256" key="6">
    <source>
        <dbReference type="ARBA" id="ARBA00022989"/>
    </source>
</evidence>
<comment type="subcellular location">
    <subcellularLocation>
        <location evidence="1">Cell membrane</location>
        <topology evidence="1">Multi-pass membrane protein</topology>
    </subcellularLocation>
</comment>
<keyword evidence="11" id="KW-1185">Reference proteome</keyword>
<dbReference type="PANTHER" id="PTHR33908:SF3">
    <property type="entry name" value="UNDECAPRENYL PHOSPHATE-ALPHA-4-AMINO-4-DEOXY-L-ARABINOSE ARABINOSYL TRANSFERASE"/>
    <property type="match status" value="1"/>
</dbReference>
<dbReference type="RefSeq" id="WP_243467693.1">
    <property type="nucleotide sequence ID" value="NZ_BAVR01000057.1"/>
</dbReference>
<feature type="transmembrane region" description="Helical" evidence="8">
    <location>
        <begin position="150"/>
        <end position="169"/>
    </location>
</feature>
<feature type="transmembrane region" description="Helical" evidence="8">
    <location>
        <begin position="222"/>
        <end position="244"/>
    </location>
</feature>
<dbReference type="GO" id="GO:0009103">
    <property type="term" value="P:lipopolysaccharide biosynthetic process"/>
    <property type="evidence" value="ECO:0007669"/>
    <property type="project" value="TreeGrafter"/>
</dbReference>
<dbReference type="STRING" id="1294263.JCM21531_3749"/>
<reference evidence="10" key="1">
    <citation type="journal article" date="2014" name="Genome Announc.">
        <title>Draft Genome Sequence of Clostridium straminisolvens Strain JCM 21531T, Isolated from a Cellulose-Degrading Bacterial Community.</title>
        <authorList>
            <person name="Yuki M."/>
            <person name="Oshima K."/>
            <person name="Suda W."/>
            <person name="Sakamoto M."/>
            <person name="Kitamura K."/>
            <person name="Iida T."/>
            <person name="Hattori M."/>
            <person name="Ohkuma M."/>
        </authorList>
    </citation>
    <scope>NUCLEOTIDE SEQUENCE [LARGE SCALE GENOMIC DNA]</scope>
    <source>
        <strain evidence="10">JCM 21531</strain>
    </source>
</reference>
<feature type="transmembrane region" description="Helical" evidence="8">
    <location>
        <begin position="190"/>
        <end position="216"/>
    </location>
</feature>
<keyword evidence="2" id="KW-1003">Cell membrane</keyword>
<dbReference type="Proteomes" id="UP000019109">
    <property type="component" value="Unassembled WGS sequence"/>
</dbReference>
<sequence length="276" mass="31026">MLAYVDSHIKEMILPMNSKISKIDYKSIILWTVMLLAGFWCLTIGIGHETLWYDESYSAAIINHSIPDIIRITAADSHPPLYFIMLKIFSAVFGRSETALRLLSVLGVLALAALGTGPVRRVFGKFTGMIYTFCVIAAPISVSIGQETRMYTWAAFFVTASALYGYLAIQQGKTSDWIKFGLTTLASAFTHYYALLAVTILNVLLFAWVLLGFIIKKDKKNLTSYLITAGAVVLCYLPWIFILFNQAKRVSKSFWIPPITEDVLWQTLAYPFRPSF</sequence>
<keyword evidence="3" id="KW-0328">Glycosyltransferase</keyword>
<comment type="caution">
    <text evidence="10">The sequence shown here is derived from an EMBL/GenBank/DDBJ whole genome shotgun (WGS) entry which is preliminary data.</text>
</comment>
<dbReference type="GO" id="GO:0010041">
    <property type="term" value="P:response to iron(III) ion"/>
    <property type="evidence" value="ECO:0007669"/>
    <property type="project" value="TreeGrafter"/>
</dbReference>
<dbReference type="EMBL" id="BAVR01000057">
    <property type="protein sequence ID" value="GAE90162.1"/>
    <property type="molecule type" value="Genomic_DNA"/>
</dbReference>
<dbReference type="Pfam" id="PF13231">
    <property type="entry name" value="PMT_2"/>
    <property type="match status" value="1"/>
</dbReference>
<evidence type="ECO:0000313" key="10">
    <source>
        <dbReference type="EMBL" id="GAE90162.1"/>
    </source>
</evidence>
<protein>
    <submittedName>
        <fullName evidence="10">Membrane protein-like protein</fullName>
    </submittedName>
</protein>
<evidence type="ECO:0000256" key="5">
    <source>
        <dbReference type="ARBA" id="ARBA00022692"/>
    </source>
</evidence>
<keyword evidence="5 8" id="KW-0812">Transmembrane</keyword>
<keyword evidence="6 8" id="KW-1133">Transmembrane helix</keyword>
<accession>W4VAE5</accession>
<gene>
    <name evidence="10" type="ORF">JCM21531_3749</name>
</gene>
<dbReference type="AlphaFoldDB" id="W4VAE5"/>
<keyword evidence="4" id="KW-0808">Transferase</keyword>
<dbReference type="InterPro" id="IPR050297">
    <property type="entry name" value="LipidA_mod_glycosyltrf_83"/>
</dbReference>
<evidence type="ECO:0000259" key="9">
    <source>
        <dbReference type="Pfam" id="PF13231"/>
    </source>
</evidence>
<evidence type="ECO:0000256" key="1">
    <source>
        <dbReference type="ARBA" id="ARBA00004651"/>
    </source>
</evidence>
<evidence type="ECO:0000256" key="2">
    <source>
        <dbReference type="ARBA" id="ARBA00022475"/>
    </source>
</evidence>
<dbReference type="GO" id="GO:0005886">
    <property type="term" value="C:plasma membrane"/>
    <property type="evidence" value="ECO:0007669"/>
    <property type="project" value="UniProtKB-SubCell"/>
</dbReference>
<dbReference type="PANTHER" id="PTHR33908">
    <property type="entry name" value="MANNOSYLTRANSFERASE YKCB-RELATED"/>
    <property type="match status" value="1"/>
</dbReference>